<comment type="similarity">
    <text evidence="1">Belongs to the DNA polymerase type-B family.</text>
</comment>
<feature type="domain" description="DNA-directed DNA polymerase family B mitochondria/virus" evidence="9">
    <location>
        <begin position="166"/>
        <end position="440"/>
    </location>
</feature>
<dbReference type="InterPro" id="IPR012337">
    <property type="entry name" value="RNaseH-like_sf"/>
</dbReference>
<dbReference type="Pfam" id="PF03175">
    <property type="entry name" value="DNA_pol_B_2"/>
    <property type="match status" value="1"/>
</dbReference>
<protein>
    <recommendedName>
        <fullName evidence="2">DNA-directed DNA polymerase</fullName>
        <ecNumber evidence="2">2.7.7.7</ecNumber>
    </recommendedName>
</protein>
<dbReference type="STRING" id="407821.A0A087T712"/>
<dbReference type="GO" id="GO:0042575">
    <property type="term" value="C:DNA polymerase complex"/>
    <property type="evidence" value="ECO:0007669"/>
    <property type="project" value="UniProtKB-ARBA"/>
</dbReference>
<dbReference type="InterPro" id="IPR036397">
    <property type="entry name" value="RNaseH_sf"/>
</dbReference>
<evidence type="ECO:0000256" key="7">
    <source>
        <dbReference type="ARBA" id="ARBA00023125"/>
    </source>
</evidence>
<dbReference type="GO" id="GO:0003887">
    <property type="term" value="F:DNA-directed DNA polymerase activity"/>
    <property type="evidence" value="ECO:0007669"/>
    <property type="project" value="UniProtKB-KW"/>
</dbReference>
<keyword evidence="7" id="KW-0238">DNA-binding</keyword>
<gene>
    <name evidence="10" type="ORF">X975_19061</name>
</gene>
<evidence type="ECO:0000256" key="6">
    <source>
        <dbReference type="ARBA" id="ARBA00022932"/>
    </source>
</evidence>
<dbReference type="SUPFAM" id="SSF53098">
    <property type="entry name" value="Ribonuclease H-like"/>
    <property type="match status" value="1"/>
</dbReference>
<comment type="catalytic activity">
    <reaction evidence="8">
        <text>DNA(n) + a 2'-deoxyribonucleoside 5'-triphosphate = DNA(n+1) + diphosphate</text>
        <dbReference type="Rhea" id="RHEA:22508"/>
        <dbReference type="Rhea" id="RHEA-COMP:17339"/>
        <dbReference type="Rhea" id="RHEA-COMP:17340"/>
        <dbReference type="ChEBI" id="CHEBI:33019"/>
        <dbReference type="ChEBI" id="CHEBI:61560"/>
        <dbReference type="ChEBI" id="CHEBI:173112"/>
        <dbReference type="EC" id="2.7.7.7"/>
    </reaction>
</comment>
<feature type="non-terminal residue" evidence="10">
    <location>
        <position position="443"/>
    </location>
</feature>
<dbReference type="Proteomes" id="UP000054359">
    <property type="component" value="Unassembled WGS sequence"/>
</dbReference>
<evidence type="ECO:0000256" key="4">
    <source>
        <dbReference type="ARBA" id="ARBA00022695"/>
    </source>
</evidence>
<dbReference type="Gene3D" id="3.30.420.10">
    <property type="entry name" value="Ribonuclease H-like superfamily/Ribonuclease H"/>
    <property type="match status" value="1"/>
</dbReference>
<dbReference type="InterPro" id="IPR044925">
    <property type="entry name" value="His-Me_finger_sf"/>
</dbReference>
<evidence type="ECO:0000256" key="3">
    <source>
        <dbReference type="ARBA" id="ARBA00022679"/>
    </source>
</evidence>
<organism evidence="10 11">
    <name type="scientific">Stegodyphus mimosarum</name>
    <name type="common">African social velvet spider</name>
    <dbReference type="NCBI Taxonomy" id="407821"/>
    <lineage>
        <taxon>Eukaryota</taxon>
        <taxon>Metazoa</taxon>
        <taxon>Ecdysozoa</taxon>
        <taxon>Arthropoda</taxon>
        <taxon>Chelicerata</taxon>
        <taxon>Arachnida</taxon>
        <taxon>Araneae</taxon>
        <taxon>Araneomorphae</taxon>
        <taxon>Entelegynae</taxon>
        <taxon>Eresoidea</taxon>
        <taxon>Eresidae</taxon>
        <taxon>Stegodyphus</taxon>
    </lineage>
</organism>
<evidence type="ECO:0000256" key="2">
    <source>
        <dbReference type="ARBA" id="ARBA00012417"/>
    </source>
</evidence>
<dbReference type="EMBL" id="KK113729">
    <property type="protein sequence ID" value="KFM60901.1"/>
    <property type="molecule type" value="Genomic_DNA"/>
</dbReference>
<name>A0A087T712_STEMI</name>
<keyword evidence="4" id="KW-0548">Nucleotidyltransferase</keyword>
<dbReference type="InterPro" id="IPR004868">
    <property type="entry name" value="DNA-dir_DNA_pol_B_mt/vir"/>
</dbReference>
<dbReference type="OMA" id="REINCIP"/>
<keyword evidence="11" id="KW-1185">Reference proteome</keyword>
<evidence type="ECO:0000259" key="9">
    <source>
        <dbReference type="Pfam" id="PF03175"/>
    </source>
</evidence>
<dbReference type="SUPFAM" id="SSF54060">
    <property type="entry name" value="His-Me finger endonucleases"/>
    <property type="match status" value="1"/>
</dbReference>
<proteinExistence type="inferred from homology"/>
<dbReference type="SUPFAM" id="SSF56672">
    <property type="entry name" value="DNA/RNA polymerases"/>
    <property type="match status" value="1"/>
</dbReference>
<dbReference type="InterPro" id="IPR043502">
    <property type="entry name" value="DNA/RNA_pol_sf"/>
</dbReference>
<accession>A0A087T712</accession>
<evidence type="ECO:0000256" key="8">
    <source>
        <dbReference type="ARBA" id="ARBA00049244"/>
    </source>
</evidence>
<dbReference type="AlphaFoldDB" id="A0A087T712"/>
<evidence type="ECO:0000313" key="10">
    <source>
        <dbReference type="EMBL" id="KFM60901.1"/>
    </source>
</evidence>
<sequence length="443" mass="51602">MPDVKNKWLTFDNFKFQLRIPYVIYADFECVLPKVSGCLNNPEASSTNIISKHVPCGYSYLIVGPDGRSTQSPKIYRGENAVSNFLESLLAEAEIISKTLRKVEKIDMSKEQEQEFQNAVNCHICGKVLGTDRVRDHDHLQKTNNYRGAAHSTCNLNYQLSWKIPVVFHNLRGYDSHLIVQELGKLKGKRINCIANNMEKYISFSIEQLQFLDSLQFLPTSLQKLVENLSPQKFVIIREHFKNDEIPLLLRKGVYPYEYMDSFKKFNETHLPPREAFFSNITKEELSVSDYQHAQMVWESFKLQNLGEYHDLYLKTDCLLLADVFENFRALCMDFYKLDPCHMFTAPGLAWQACLRMTQVKMELLTDPTMHLFLEKGIRGGVSMISKRYSRANNKYLSDYDPTLPSKYIMYFDKNNLYGWAMVQPLPLMNFKWQDPNNMDEKA</sequence>
<dbReference type="GO" id="GO:0003677">
    <property type="term" value="F:DNA binding"/>
    <property type="evidence" value="ECO:0007669"/>
    <property type="project" value="UniProtKB-KW"/>
</dbReference>
<dbReference type="EC" id="2.7.7.7" evidence="2"/>
<dbReference type="GO" id="GO:0006260">
    <property type="term" value="P:DNA replication"/>
    <property type="evidence" value="ECO:0007669"/>
    <property type="project" value="UniProtKB-KW"/>
</dbReference>
<dbReference type="OrthoDB" id="6433297at2759"/>
<keyword evidence="3" id="KW-0808">Transferase</keyword>
<keyword evidence="5" id="KW-0235">DNA replication</keyword>
<dbReference type="PANTHER" id="PTHR31511">
    <property type="entry name" value="PROTEIN CBG23764"/>
    <property type="match status" value="1"/>
</dbReference>
<keyword evidence="6" id="KW-0239">DNA-directed DNA polymerase</keyword>
<evidence type="ECO:0000313" key="11">
    <source>
        <dbReference type="Proteomes" id="UP000054359"/>
    </source>
</evidence>
<dbReference type="GO" id="GO:0000166">
    <property type="term" value="F:nucleotide binding"/>
    <property type="evidence" value="ECO:0007669"/>
    <property type="project" value="InterPro"/>
</dbReference>
<dbReference type="PANTHER" id="PTHR31511:SF12">
    <property type="entry name" value="RHO TERMINATION FACTOR N-TERMINAL DOMAIN-CONTAINING PROTEIN"/>
    <property type="match status" value="1"/>
</dbReference>
<evidence type="ECO:0000256" key="5">
    <source>
        <dbReference type="ARBA" id="ARBA00022705"/>
    </source>
</evidence>
<reference evidence="10 11" key="1">
    <citation type="submission" date="2013-11" db="EMBL/GenBank/DDBJ databases">
        <title>Genome sequencing of Stegodyphus mimosarum.</title>
        <authorList>
            <person name="Bechsgaard J."/>
        </authorList>
    </citation>
    <scope>NUCLEOTIDE SEQUENCE [LARGE SCALE GENOMIC DNA]</scope>
</reference>
<evidence type="ECO:0000256" key="1">
    <source>
        <dbReference type="ARBA" id="ARBA00005755"/>
    </source>
</evidence>